<accession>A0A0Q9YD44</accession>
<dbReference type="PATRIC" id="fig|217031.4.peg.2427"/>
<comment type="caution">
    <text evidence="2">The sequence shown here is derived from an EMBL/GenBank/DDBJ whole genome shotgun (WGS) entry which is preliminary data.</text>
</comment>
<name>A0A0Q9YD44_9BACI</name>
<feature type="domain" description="RamC N-terminal" evidence="1">
    <location>
        <begin position="1"/>
        <end position="98"/>
    </location>
</feature>
<evidence type="ECO:0000313" key="2">
    <source>
        <dbReference type="EMBL" id="KRG14099.1"/>
    </source>
</evidence>
<proteinExistence type="predicted"/>
<protein>
    <recommendedName>
        <fullName evidence="1">RamC N-terminal domain-containing protein</fullName>
    </recommendedName>
</protein>
<gene>
    <name evidence="2" type="ORF">ACA29_07330</name>
</gene>
<dbReference type="InterPro" id="IPR057929">
    <property type="entry name" value="RamC_N"/>
</dbReference>
<reference evidence="2 3" key="1">
    <citation type="submission" date="2015-06" db="EMBL/GenBank/DDBJ databases">
        <title>Genome sequencing project of Bacillus galactosidilyticus PL133.</title>
        <authorList>
            <person name="Gaiero J."/>
            <person name="Nicol R."/>
            <person name="Habash M."/>
        </authorList>
    </citation>
    <scope>NUCLEOTIDE SEQUENCE [LARGE SCALE GENOMIC DNA]</scope>
    <source>
        <strain evidence="2 3">PL133</strain>
    </source>
</reference>
<dbReference type="Proteomes" id="UP000053881">
    <property type="component" value="Unassembled WGS sequence"/>
</dbReference>
<sequence>MITIYPHNNKHFHQVISALGKALDKFDGPFILSDKRYPDSKVVHYRYGGISKNTVPTVKGWSKYQLTTPNGETITDERLPYWNMPYWVEDPFIDEEEETDFSLSLNNGRYEINAAIKHAITGGVYIATDYDTGSYCID</sequence>
<evidence type="ECO:0000313" key="3">
    <source>
        <dbReference type="Proteomes" id="UP000053881"/>
    </source>
</evidence>
<dbReference type="Pfam" id="PF25816">
    <property type="entry name" value="RamC_N"/>
    <property type="match status" value="1"/>
</dbReference>
<evidence type="ECO:0000259" key="1">
    <source>
        <dbReference type="Pfam" id="PF25816"/>
    </source>
</evidence>
<dbReference type="AlphaFoldDB" id="A0A0Q9YD44"/>
<organism evidence="2 3">
    <name type="scientific">Lederbergia galactosidilytica</name>
    <dbReference type="NCBI Taxonomy" id="217031"/>
    <lineage>
        <taxon>Bacteria</taxon>
        <taxon>Bacillati</taxon>
        <taxon>Bacillota</taxon>
        <taxon>Bacilli</taxon>
        <taxon>Bacillales</taxon>
        <taxon>Bacillaceae</taxon>
        <taxon>Lederbergia</taxon>
    </lineage>
</organism>
<dbReference type="EMBL" id="LGPB01000068">
    <property type="protein sequence ID" value="KRG14099.1"/>
    <property type="molecule type" value="Genomic_DNA"/>
</dbReference>